<proteinExistence type="predicted"/>
<keyword evidence="2" id="KW-1185">Reference proteome</keyword>
<organism evidence="1 2">
    <name type="scientific">Cymbomonas tetramitiformis</name>
    <dbReference type="NCBI Taxonomy" id="36881"/>
    <lineage>
        <taxon>Eukaryota</taxon>
        <taxon>Viridiplantae</taxon>
        <taxon>Chlorophyta</taxon>
        <taxon>Pyramimonadophyceae</taxon>
        <taxon>Pyramimonadales</taxon>
        <taxon>Pyramimonadaceae</taxon>
        <taxon>Cymbomonas</taxon>
    </lineage>
</organism>
<dbReference type="Proteomes" id="UP001190700">
    <property type="component" value="Unassembled WGS sequence"/>
</dbReference>
<dbReference type="AlphaFoldDB" id="A0AAE0G5T3"/>
<evidence type="ECO:0000313" key="2">
    <source>
        <dbReference type="Proteomes" id="UP001190700"/>
    </source>
</evidence>
<name>A0AAE0G5T3_9CHLO</name>
<reference evidence="1 2" key="1">
    <citation type="journal article" date="2015" name="Genome Biol. Evol.">
        <title>Comparative Genomics of a Bacterivorous Green Alga Reveals Evolutionary Causalities and Consequences of Phago-Mixotrophic Mode of Nutrition.</title>
        <authorList>
            <person name="Burns J.A."/>
            <person name="Paasch A."/>
            <person name="Narechania A."/>
            <person name="Kim E."/>
        </authorList>
    </citation>
    <scope>NUCLEOTIDE SEQUENCE [LARGE SCALE GENOMIC DNA]</scope>
    <source>
        <strain evidence="1 2">PLY_AMNH</strain>
    </source>
</reference>
<evidence type="ECO:0000313" key="1">
    <source>
        <dbReference type="EMBL" id="KAK3272129.1"/>
    </source>
</evidence>
<dbReference type="EMBL" id="LGRX02009140">
    <property type="protein sequence ID" value="KAK3272129.1"/>
    <property type="molecule type" value="Genomic_DNA"/>
</dbReference>
<protein>
    <submittedName>
        <fullName evidence="1">Uncharacterized protein</fullName>
    </submittedName>
</protein>
<sequence>MGLVVVGGGWWAVEGSGRGEEALGASDPYGESVEVGDSGKVVVEVEVELGMAGRMWRRARGRAGYRGLVVRRPVVHPWRGLRRGLGGGGDGDGGGGE</sequence>
<gene>
    <name evidence="1" type="ORF">CYMTET_19559</name>
</gene>
<comment type="caution">
    <text evidence="1">The sequence shown here is derived from an EMBL/GenBank/DDBJ whole genome shotgun (WGS) entry which is preliminary data.</text>
</comment>
<accession>A0AAE0G5T3</accession>